<keyword evidence="2" id="KW-1185">Reference proteome</keyword>
<dbReference type="EMBL" id="BGPR01000760">
    <property type="protein sequence ID" value="GBM34429.1"/>
    <property type="molecule type" value="Genomic_DNA"/>
</dbReference>
<evidence type="ECO:0000313" key="2">
    <source>
        <dbReference type="Proteomes" id="UP000499080"/>
    </source>
</evidence>
<accession>A0A4Y2F1P0</accession>
<dbReference type="Proteomes" id="UP000499080">
    <property type="component" value="Unassembled WGS sequence"/>
</dbReference>
<dbReference type="AlphaFoldDB" id="A0A4Y2F1P0"/>
<reference evidence="1 2" key="1">
    <citation type="journal article" date="2019" name="Sci. Rep.">
        <title>Orb-weaving spider Araneus ventricosus genome elucidates the spidroin gene catalogue.</title>
        <authorList>
            <person name="Kono N."/>
            <person name="Nakamura H."/>
            <person name="Ohtoshi R."/>
            <person name="Moran D.A.P."/>
            <person name="Shinohara A."/>
            <person name="Yoshida Y."/>
            <person name="Fujiwara M."/>
            <person name="Mori M."/>
            <person name="Tomita M."/>
            <person name="Arakawa K."/>
        </authorList>
    </citation>
    <scope>NUCLEOTIDE SEQUENCE [LARGE SCALE GENOMIC DNA]</scope>
</reference>
<protein>
    <submittedName>
        <fullName evidence="1">Uncharacterized protein</fullName>
    </submittedName>
</protein>
<sequence>MAMHMMRNLTMILSRKVRVTTSETEQVAAEDTVPPLSISPNIREKSYRSAGLKRGTVLNNKRNPCSGTAPSPLLTSLIFINPSETQSNFLGTTFIRHGWQRPG</sequence>
<proteinExistence type="predicted"/>
<gene>
    <name evidence="1" type="ORF">AVEN_226845_1</name>
</gene>
<organism evidence="1 2">
    <name type="scientific">Araneus ventricosus</name>
    <name type="common">Orbweaver spider</name>
    <name type="synonym">Epeira ventricosa</name>
    <dbReference type="NCBI Taxonomy" id="182803"/>
    <lineage>
        <taxon>Eukaryota</taxon>
        <taxon>Metazoa</taxon>
        <taxon>Ecdysozoa</taxon>
        <taxon>Arthropoda</taxon>
        <taxon>Chelicerata</taxon>
        <taxon>Arachnida</taxon>
        <taxon>Araneae</taxon>
        <taxon>Araneomorphae</taxon>
        <taxon>Entelegynae</taxon>
        <taxon>Araneoidea</taxon>
        <taxon>Araneidae</taxon>
        <taxon>Araneus</taxon>
    </lineage>
</organism>
<evidence type="ECO:0000313" key="1">
    <source>
        <dbReference type="EMBL" id="GBM34429.1"/>
    </source>
</evidence>
<comment type="caution">
    <text evidence="1">The sequence shown here is derived from an EMBL/GenBank/DDBJ whole genome shotgun (WGS) entry which is preliminary data.</text>
</comment>
<name>A0A4Y2F1P0_ARAVE</name>